<dbReference type="InterPro" id="IPR012347">
    <property type="entry name" value="Ferritin-like"/>
</dbReference>
<dbReference type="AlphaFoldDB" id="A0A368N1J7"/>
<dbReference type="InterPro" id="IPR052703">
    <property type="entry name" value="Aromatic_CoA_ox/epox"/>
</dbReference>
<organism evidence="1 2">
    <name type="scientific">Chryseobacterium lacus</name>
    <dbReference type="NCBI Taxonomy" id="2058346"/>
    <lineage>
        <taxon>Bacteria</taxon>
        <taxon>Pseudomonadati</taxon>
        <taxon>Bacteroidota</taxon>
        <taxon>Flavobacteriia</taxon>
        <taxon>Flavobacteriales</taxon>
        <taxon>Weeksellaceae</taxon>
        <taxon>Chryseobacterium group</taxon>
        <taxon>Chryseobacterium</taxon>
    </lineage>
</organism>
<accession>A0A368N1J7</accession>
<dbReference type="PANTHER" id="PTHR30458:SF0">
    <property type="entry name" value="1,2-PHENYLACETYL-COA EPOXIDASE, SUBUNIT C"/>
    <property type="match status" value="1"/>
</dbReference>
<dbReference type="NCBIfam" id="TIGR02158">
    <property type="entry name" value="PA_CoA_Oxy3"/>
    <property type="match status" value="1"/>
</dbReference>
<dbReference type="GO" id="GO:0005829">
    <property type="term" value="C:cytosol"/>
    <property type="evidence" value="ECO:0007669"/>
    <property type="project" value="TreeGrafter"/>
</dbReference>
<dbReference type="InterPro" id="IPR007814">
    <property type="entry name" value="PaaA_PaaC"/>
</dbReference>
<dbReference type="PANTHER" id="PTHR30458">
    <property type="entry name" value="PHENYLACETIC ACID DEGRADATION PROTEIN PAA"/>
    <property type="match status" value="1"/>
</dbReference>
<evidence type="ECO:0000313" key="1">
    <source>
        <dbReference type="EMBL" id="RCU44126.1"/>
    </source>
</evidence>
<dbReference type="SUPFAM" id="SSF47240">
    <property type="entry name" value="Ferritin-like"/>
    <property type="match status" value="1"/>
</dbReference>
<dbReference type="GO" id="GO:0010124">
    <property type="term" value="P:phenylacetate catabolic process"/>
    <property type="evidence" value="ECO:0007669"/>
    <property type="project" value="InterPro"/>
</dbReference>
<name>A0A368N1J7_9FLAO</name>
<dbReference type="OrthoDB" id="9789947at2"/>
<protein>
    <submittedName>
        <fullName evidence="1">Phenylacetate-CoA oxygenase subunit PaaI</fullName>
    </submittedName>
</protein>
<evidence type="ECO:0000313" key="2">
    <source>
        <dbReference type="Proteomes" id="UP000252172"/>
    </source>
</evidence>
<dbReference type="EMBL" id="QPIE01000002">
    <property type="protein sequence ID" value="RCU44126.1"/>
    <property type="molecule type" value="Genomic_DNA"/>
</dbReference>
<keyword evidence="2" id="KW-1185">Reference proteome</keyword>
<dbReference type="Pfam" id="PF05138">
    <property type="entry name" value="PaaA_PaaC"/>
    <property type="match status" value="1"/>
</dbReference>
<dbReference type="Gene3D" id="1.20.1260.10">
    <property type="match status" value="1"/>
</dbReference>
<dbReference type="Proteomes" id="UP000252172">
    <property type="component" value="Unassembled WGS sequence"/>
</dbReference>
<dbReference type="InterPro" id="IPR011882">
    <property type="entry name" value="PaaC"/>
</dbReference>
<comment type="caution">
    <text evidence="1">The sequence shown here is derived from an EMBL/GenBank/DDBJ whole genome shotgun (WGS) entry which is preliminary data.</text>
</comment>
<proteinExistence type="predicted"/>
<sequence>MKNYILKLADDTLIMGQRLAEWCGKGPYLEEDIALTNIALDYLGQSSNFYKYAAQLQGENKTEDDLAFLRYEHEYLNAHLVELPNDDYAQTILKVYFFSVYQSLLYSKLSDSADEQLSALAQKSLKEVKYHYTHAATWVKVLAAGTEESTSRIQKALDNLWEYTGGLFDEVKDETELVALNLIPDSTTLYGDWKRKVAEDFQNFSLEIPASDFMQKGSRTGYHTEYFGYILCELQYMQRAYPGCEW</sequence>
<reference evidence="1 2" key="1">
    <citation type="submission" date="2018-07" db="EMBL/GenBank/DDBJ databases">
        <title>Chryseobacterium lacus sp. nov., isolated from lake water.</title>
        <authorList>
            <person name="Li C.-M."/>
        </authorList>
    </citation>
    <scope>NUCLEOTIDE SEQUENCE [LARGE SCALE GENOMIC DNA]</scope>
    <source>
        <strain evidence="1 2">YLOS41</strain>
    </source>
</reference>
<gene>
    <name evidence="1" type="primary">paaI</name>
    <name evidence="1" type="ORF">DQ356_03690</name>
</gene>
<dbReference type="PIRSF" id="PIRSF037834">
    <property type="entry name" value="PA_CoA_Oase3"/>
    <property type="match status" value="1"/>
</dbReference>
<dbReference type="InterPro" id="IPR009078">
    <property type="entry name" value="Ferritin-like_SF"/>
</dbReference>